<dbReference type="EMBL" id="AP006487">
    <property type="protein sequence ID" value="BAM79270.1"/>
    <property type="molecule type" value="Genomic_DNA"/>
</dbReference>
<dbReference type="OrthoDB" id="10499568at2759"/>
<protein>
    <submittedName>
        <fullName evidence="2">Uncharacterized protein</fullName>
    </submittedName>
</protein>
<dbReference type="Gramene" id="CME038CT">
    <property type="protein sequence ID" value="CME038CT"/>
    <property type="gene ID" value="CME038C"/>
</dbReference>
<feature type="region of interest" description="Disordered" evidence="1">
    <location>
        <begin position="272"/>
        <end position="307"/>
    </location>
</feature>
<accession>M1V4D3</accession>
<feature type="region of interest" description="Disordered" evidence="1">
    <location>
        <begin position="319"/>
        <end position="350"/>
    </location>
</feature>
<dbReference type="RefSeq" id="XP_005535556.1">
    <property type="nucleotide sequence ID" value="XM_005535499.1"/>
</dbReference>
<sequence length="392" mass="43219">MDAGKQPLFAKVRLWAEKGTPGEVLLLWKKHGGKVVEKPEQAMVLISDNEQAPTTLEILTKRYTKFPNGAHKPVWSSDIVQYWIEEGALVTNPAVTKVYLRKPPPELSFDLLELSDAENSLDGFFQTEDAQSKGSSSDEDHSGSPAPELGSEKSRGAVPRIRIRGGRGADGHERQIETAPRAGRRSRRLASGPLWMSPKPEHRTDASTAPRKPPKHMTRPLSMPELKHVHRRNVLCRVCNPNGVKIRKPRSPDAHYHRRGVACPACVVQRQSRSARDKSKNGSKFLPKQGAPMEAVSMHSNSKPGTNKVEVASRNLTNAPIATKNGRENPKRMAYTSGSKPRKADSDSGGALSAIETLQELRSRYAKYIEFGAGISRIVIGRDGFALRIQDA</sequence>
<dbReference type="GeneID" id="16992828"/>
<reference evidence="2 3" key="2">
    <citation type="journal article" date="2007" name="BMC Biol.">
        <title>A 100%-complete sequence reveals unusually simple genomic features in the hot-spring red alga Cyanidioschyzon merolae.</title>
        <authorList>
            <person name="Nozaki H."/>
            <person name="Takano H."/>
            <person name="Misumi O."/>
            <person name="Terasawa K."/>
            <person name="Matsuzaki M."/>
            <person name="Maruyama S."/>
            <person name="Nishida K."/>
            <person name="Yagisawa F."/>
            <person name="Yoshida Y."/>
            <person name="Fujiwara T."/>
            <person name="Takio S."/>
            <person name="Tamura K."/>
            <person name="Chung S.J."/>
            <person name="Nakamura S."/>
            <person name="Kuroiwa H."/>
            <person name="Tanaka K."/>
            <person name="Sato N."/>
            <person name="Kuroiwa T."/>
        </authorList>
    </citation>
    <scope>NUCLEOTIDE SEQUENCE [LARGE SCALE GENOMIC DNA]</scope>
    <source>
        <strain evidence="2 3">10D</strain>
    </source>
</reference>
<evidence type="ECO:0000256" key="1">
    <source>
        <dbReference type="SAM" id="MobiDB-lite"/>
    </source>
</evidence>
<evidence type="ECO:0000313" key="3">
    <source>
        <dbReference type="Proteomes" id="UP000007014"/>
    </source>
</evidence>
<dbReference type="Proteomes" id="UP000007014">
    <property type="component" value="Chromosome 5"/>
</dbReference>
<feature type="region of interest" description="Disordered" evidence="1">
    <location>
        <begin position="128"/>
        <end position="220"/>
    </location>
</feature>
<name>M1V4D3_CYAM1</name>
<gene>
    <name evidence="2" type="ORF">CYME_CME038C</name>
</gene>
<evidence type="ECO:0000313" key="2">
    <source>
        <dbReference type="EMBL" id="BAM79270.1"/>
    </source>
</evidence>
<keyword evidence="3" id="KW-1185">Reference proteome</keyword>
<dbReference type="KEGG" id="cme:CYME_CME038C"/>
<dbReference type="HOGENOM" id="CLU_704699_0_0_1"/>
<reference evidence="2 3" key="1">
    <citation type="journal article" date="2004" name="Nature">
        <title>Genome sequence of the ultrasmall unicellular red alga Cyanidioschyzon merolae 10D.</title>
        <authorList>
            <person name="Matsuzaki M."/>
            <person name="Misumi O."/>
            <person name="Shin-i T."/>
            <person name="Maruyama S."/>
            <person name="Takahara M."/>
            <person name="Miyagishima S."/>
            <person name="Mori T."/>
            <person name="Nishida K."/>
            <person name="Yagisawa F."/>
            <person name="Nishida K."/>
            <person name="Yoshida Y."/>
            <person name="Nishimura Y."/>
            <person name="Nakao S."/>
            <person name="Kobayashi T."/>
            <person name="Momoyama Y."/>
            <person name="Higashiyama T."/>
            <person name="Minoda A."/>
            <person name="Sano M."/>
            <person name="Nomoto H."/>
            <person name="Oishi K."/>
            <person name="Hayashi H."/>
            <person name="Ohta F."/>
            <person name="Nishizaka S."/>
            <person name="Haga S."/>
            <person name="Miura S."/>
            <person name="Morishita T."/>
            <person name="Kabeya Y."/>
            <person name="Terasawa K."/>
            <person name="Suzuki Y."/>
            <person name="Ishii Y."/>
            <person name="Asakawa S."/>
            <person name="Takano H."/>
            <person name="Ohta N."/>
            <person name="Kuroiwa H."/>
            <person name="Tanaka K."/>
            <person name="Shimizu N."/>
            <person name="Sugano S."/>
            <person name="Sato N."/>
            <person name="Nozaki H."/>
            <person name="Ogasawara N."/>
            <person name="Kohara Y."/>
            <person name="Kuroiwa T."/>
        </authorList>
    </citation>
    <scope>NUCLEOTIDE SEQUENCE [LARGE SCALE GENOMIC DNA]</scope>
    <source>
        <strain evidence="2 3">10D</strain>
    </source>
</reference>
<proteinExistence type="predicted"/>
<organism evidence="2 3">
    <name type="scientific">Cyanidioschyzon merolae (strain NIES-3377 / 10D)</name>
    <name type="common">Unicellular red alga</name>
    <dbReference type="NCBI Taxonomy" id="280699"/>
    <lineage>
        <taxon>Eukaryota</taxon>
        <taxon>Rhodophyta</taxon>
        <taxon>Bangiophyceae</taxon>
        <taxon>Cyanidiales</taxon>
        <taxon>Cyanidiaceae</taxon>
        <taxon>Cyanidioschyzon</taxon>
    </lineage>
</organism>
<feature type="compositionally biased region" description="Basic and acidic residues" evidence="1">
    <location>
        <begin position="167"/>
        <end position="176"/>
    </location>
</feature>
<dbReference type="AlphaFoldDB" id="M1V4D3"/>